<dbReference type="EMBL" id="SLZQ01000005">
    <property type="protein sequence ID" value="TCS36855.1"/>
    <property type="molecule type" value="Genomic_DNA"/>
</dbReference>
<dbReference type="AlphaFoldDB" id="A0A4R3HXE4"/>
<keyword evidence="10 11" id="KW-0012">Acyltransferase</keyword>
<evidence type="ECO:0000256" key="5">
    <source>
        <dbReference type="ARBA" id="ARBA00013211"/>
    </source>
</evidence>
<organism evidence="14 15">
    <name type="scientific">Paucimonas lemoignei</name>
    <name type="common">Pseudomonas lemoignei</name>
    <dbReference type="NCBI Taxonomy" id="29443"/>
    <lineage>
        <taxon>Bacteria</taxon>
        <taxon>Pseudomonadati</taxon>
        <taxon>Pseudomonadota</taxon>
        <taxon>Betaproteobacteria</taxon>
        <taxon>Burkholderiales</taxon>
        <taxon>Burkholderiaceae</taxon>
        <taxon>Paucimonas</taxon>
    </lineage>
</organism>
<dbReference type="GO" id="GO:0016020">
    <property type="term" value="C:membrane"/>
    <property type="evidence" value="ECO:0007669"/>
    <property type="project" value="InterPro"/>
</dbReference>
<evidence type="ECO:0000256" key="11">
    <source>
        <dbReference type="RuleBase" id="RU361267"/>
    </source>
</evidence>
<dbReference type="CDD" id="cd07989">
    <property type="entry name" value="LPLAT_AGPAT-like"/>
    <property type="match status" value="1"/>
</dbReference>
<comment type="domain">
    <text evidence="11">The HXXXXD motif is essential for acyltransferase activity and may constitute the binding site for the phosphate moiety of the glycerol-3-phosphate.</text>
</comment>
<evidence type="ECO:0000313" key="14">
    <source>
        <dbReference type="EMBL" id="TCS36855.1"/>
    </source>
</evidence>
<evidence type="ECO:0000256" key="1">
    <source>
        <dbReference type="ARBA" id="ARBA00001141"/>
    </source>
</evidence>
<dbReference type="InterPro" id="IPR002123">
    <property type="entry name" value="Plipid/glycerol_acylTrfase"/>
</dbReference>
<evidence type="ECO:0000256" key="9">
    <source>
        <dbReference type="ARBA" id="ARBA00023098"/>
    </source>
</evidence>
<protein>
    <recommendedName>
        <fullName evidence="6 11">1-acyl-sn-glycerol-3-phosphate acyltransferase</fullName>
        <ecNumber evidence="5 11">2.3.1.51</ecNumber>
    </recommendedName>
</protein>
<evidence type="ECO:0000256" key="6">
    <source>
        <dbReference type="ARBA" id="ARBA00016139"/>
    </source>
</evidence>
<comment type="catalytic activity">
    <reaction evidence="1 11">
        <text>a 1-acyl-sn-glycero-3-phosphate + an acyl-CoA = a 1,2-diacyl-sn-glycero-3-phosphate + CoA</text>
        <dbReference type="Rhea" id="RHEA:19709"/>
        <dbReference type="ChEBI" id="CHEBI:57287"/>
        <dbReference type="ChEBI" id="CHEBI:57970"/>
        <dbReference type="ChEBI" id="CHEBI:58342"/>
        <dbReference type="ChEBI" id="CHEBI:58608"/>
        <dbReference type="EC" id="2.3.1.51"/>
    </reaction>
</comment>
<evidence type="ECO:0000313" key="15">
    <source>
        <dbReference type="Proteomes" id="UP000295382"/>
    </source>
</evidence>
<evidence type="ECO:0000256" key="3">
    <source>
        <dbReference type="ARBA" id="ARBA00005189"/>
    </source>
</evidence>
<dbReference type="SUPFAM" id="SSF69593">
    <property type="entry name" value="Glycerol-3-phosphate (1)-acyltransferase"/>
    <property type="match status" value="1"/>
</dbReference>
<gene>
    <name evidence="14" type="ORF">EDC30_10575</name>
</gene>
<dbReference type="EC" id="2.3.1.51" evidence="5 11"/>
<comment type="similarity">
    <text evidence="4 11">Belongs to the 1-acyl-sn-glycerol-3-phosphate acyltransferase family.</text>
</comment>
<keyword evidence="9 11" id="KW-0443">Lipid metabolism</keyword>
<comment type="pathway">
    <text evidence="3">Lipid metabolism.</text>
</comment>
<evidence type="ECO:0000259" key="13">
    <source>
        <dbReference type="SMART" id="SM00563"/>
    </source>
</evidence>
<evidence type="ECO:0000256" key="8">
    <source>
        <dbReference type="ARBA" id="ARBA00022679"/>
    </source>
</evidence>
<evidence type="ECO:0000256" key="12">
    <source>
        <dbReference type="SAM" id="Phobius"/>
    </source>
</evidence>
<dbReference type="InterPro" id="IPR004552">
    <property type="entry name" value="AGP_acyltrans"/>
</dbReference>
<keyword evidence="12" id="KW-0812">Transmembrane</keyword>
<sequence length="274" mass="30563">MPPLLAAMSLSNAALSEHAGIIGRRRMTALRLARLCLHLLAGLLTCALLFSLAGETGRSRLIRRWSVKLLALCRVQVEMVDPKPDAPVHALVVANHISWLDIFVINSWTPCQFVAKSDIRGWPLLGWLCDKAGTIFIERGNLRAVRRIYEGLVHRLQAGERVAFFPEGTTAEQGKLLPFHSNLFESAVEAQVPIQPVVLRYLRQDGRYHPSVTFVGDMTFVDSMLTILKGEKIRAELVRLPLIETAGRHRRELAQLAQDAIASELAIEPERRAA</sequence>
<comment type="pathway">
    <text evidence="2">Phospholipid metabolism; CDP-diacylglycerol biosynthesis; CDP-diacylglycerol from sn-glycerol 3-phosphate: step 2/3.</text>
</comment>
<dbReference type="UniPathway" id="UPA00557">
    <property type="reaction ID" value="UER00613"/>
</dbReference>
<dbReference type="GO" id="GO:0006654">
    <property type="term" value="P:phosphatidic acid biosynthetic process"/>
    <property type="evidence" value="ECO:0007669"/>
    <property type="project" value="TreeGrafter"/>
</dbReference>
<reference evidence="14 15" key="1">
    <citation type="submission" date="2019-03" db="EMBL/GenBank/DDBJ databases">
        <title>Genomic Encyclopedia of Type Strains, Phase IV (KMG-IV): sequencing the most valuable type-strain genomes for metagenomic binning, comparative biology and taxonomic classification.</title>
        <authorList>
            <person name="Goeker M."/>
        </authorList>
    </citation>
    <scope>NUCLEOTIDE SEQUENCE [LARGE SCALE GENOMIC DNA]</scope>
    <source>
        <strain evidence="14 15">DSM 7445</strain>
    </source>
</reference>
<accession>A0A4R3HXE4</accession>
<evidence type="ECO:0000256" key="10">
    <source>
        <dbReference type="ARBA" id="ARBA00023315"/>
    </source>
</evidence>
<dbReference type="PANTHER" id="PTHR10434">
    <property type="entry name" value="1-ACYL-SN-GLYCEROL-3-PHOSPHATE ACYLTRANSFERASE"/>
    <property type="match status" value="1"/>
</dbReference>
<dbReference type="PANTHER" id="PTHR10434:SF64">
    <property type="entry name" value="1-ACYL-SN-GLYCEROL-3-PHOSPHATE ACYLTRANSFERASE-RELATED"/>
    <property type="match status" value="1"/>
</dbReference>
<keyword evidence="11" id="KW-1208">Phospholipid metabolism</keyword>
<proteinExistence type="inferred from homology"/>
<feature type="transmembrane region" description="Helical" evidence="12">
    <location>
        <begin position="32"/>
        <end position="54"/>
    </location>
</feature>
<keyword evidence="15" id="KW-1185">Reference proteome</keyword>
<evidence type="ECO:0000256" key="2">
    <source>
        <dbReference type="ARBA" id="ARBA00004728"/>
    </source>
</evidence>
<dbReference type="GO" id="GO:0003841">
    <property type="term" value="F:1-acylglycerol-3-phosphate O-acyltransferase activity"/>
    <property type="evidence" value="ECO:0007669"/>
    <property type="project" value="UniProtKB-UniRule"/>
</dbReference>
<feature type="domain" description="Phospholipid/glycerol acyltransferase" evidence="13">
    <location>
        <begin position="90"/>
        <end position="202"/>
    </location>
</feature>
<keyword evidence="12" id="KW-0472">Membrane</keyword>
<name>A0A4R3HXE4_PAULE</name>
<dbReference type="NCBIfam" id="TIGR00530">
    <property type="entry name" value="AGP_acyltrn"/>
    <property type="match status" value="1"/>
</dbReference>
<dbReference type="SMART" id="SM00563">
    <property type="entry name" value="PlsC"/>
    <property type="match status" value="1"/>
</dbReference>
<keyword evidence="12" id="KW-1133">Transmembrane helix</keyword>
<keyword evidence="7 11" id="KW-0444">Lipid biosynthesis</keyword>
<dbReference type="Proteomes" id="UP000295382">
    <property type="component" value="Unassembled WGS sequence"/>
</dbReference>
<evidence type="ECO:0000256" key="4">
    <source>
        <dbReference type="ARBA" id="ARBA00008655"/>
    </source>
</evidence>
<evidence type="ECO:0000256" key="7">
    <source>
        <dbReference type="ARBA" id="ARBA00022516"/>
    </source>
</evidence>
<dbReference type="GO" id="GO:0016024">
    <property type="term" value="P:CDP-diacylglycerol biosynthetic process"/>
    <property type="evidence" value="ECO:0007669"/>
    <property type="project" value="UniProtKB-UniPathway"/>
</dbReference>
<keyword evidence="11" id="KW-0594">Phospholipid biosynthesis</keyword>
<comment type="caution">
    <text evidence="14">The sequence shown here is derived from an EMBL/GenBank/DDBJ whole genome shotgun (WGS) entry which is preliminary data.</text>
</comment>
<keyword evidence="8 11" id="KW-0808">Transferase</keyword>
<dbReference type="Pfam" id="PF01553">
    <property type="entry name" value="Acyltransferase"/>
    <property type="match status" value="1"/>
</dbReference>